<keyword evidence="3" id="KW-1185">Reference proteome</keyword>
<organism evidence="2 3">
    <name type="scientific">Chitinophaga ginsengisegetis</name>
    <dbReference type="NCBI Taxonomy" id="393003"/>
    <lineage>
        <taxon>Bacteria</taxon>
        <taxon>Pseudomonadati</taxon>
        <taxon>Bacteroidota</taxon>
        <taxon>Chitinophagia</taxon>
        <taxon>Chitinophagales</taxon>
        <taxon>Chitinophagaceae</taxon>
        <taxon>Chitinophaga</taxon>
    </lineage>
</organism>
<dbReference type="STRING" id="393003.SAMN05660461_5405"/>
<evidence type="ECO:0000313" key="2">
    <source>
        <dbReference type="EMBL" id="SKD09516.1"/>
    </source>
</evidence>
<evidence type="ECO:0000313" key="3">
    <source>
        <dbReference type="Proteomes" id="UP000190166"/>
    </source>
</evidence>
<dbReference type="AlphaFoldDB" id="A0A1T5PA25"/>
<accession>A0A1T5PA25</accession>
<dbReference type="Gene3D" id="3.10.180.10">
    <property type="entry name" value="2,3-Dihydroxybiphenyl 1,2-Dioxygenase, domain 1"/>
    <property type="match status" value="1"/>
</dbReference>
<dbReference type="EMBL" id="FUZZ01000005">
    <property type="protein sequence ID" value="SKD09516.1"/>
    <property type="molecule type" value="Genomic_DNA"/>
</dbReference>
<sequence>MTMIHTYLTFNGNCREAMTFYKECLGGELMLQTIGESPVSAEIPAFMKPFILHSSLTKGSLVLTASDMVPEAGLTAGNTVSLLLNCNSEDEARTFYARLSADGIPTHPLESTFWGALFGGLTDKFGLHWLINFEGNSRQ</sequence>
<dbReference type="InterPro" id="IPR028973">
    <property type="entry name" value="PhnB-like"/>
</dbReference>
<dbReference type="PANTHER" id="PTHR33990:SF1">
    <property type="entry name" value="PROTEIN YJDN"/>
    <property type="match status" value="1"/>
</dbReference>
<dbReference type="PANTHER" id="PTHR33990">
    <property type="entry name" value="PROTEIN YJDN-RELATED"/>
    <property type="match status" value="1"/>
</dbReference>
<dbReference type="RefSeq" id="WP_079472676.1">
    <property type="nucleotide sequence ID" value="NZ_FUZZ01000005.1"/>
</dbReference>
<gene>
    <name evidence="2" type="ORF">SAMN05660461_5405</name>
</gene>
<evidence type="ECO:0000259" key="1">
    <source>
        <dbReference type="Pfam" id="PF06983"/>
    </source>
</evidence>
<feature type="domain" description="PhnB-like" evidence="1">
    <location>
        <begin position="4"/>
        <end position="131"/>
    </location>
</feature>
<dbReference type="Proteomes" id="UP000190166">
    <property type="component" value="Unassembled WGS sequence"/>
</dbReference>
<protein>
    <submittedName>
        <fullName evidence="2">PhnB protein</fullName>
    </submittedName>
</protein>
<reference evidence="2 3" key="1">
    <citation type="submission" date="2017-02" db="EMBL/GenBank/DDBJ databases">
        <authorList>
            <person name="Peterson S.W."/>
        </authorList>
    </citation>
    <scope>NUCLEOTIDE SEQUENCE [LARGE SCALE GENOMIC DNA]</scope>
    <source>
        <strain evidence="2 3">DSM 18108</strain>
    </source>
</reference>
<dbReference type="CDD" id="cd06588">
    <property type="entry name" value="PhnB_like"/>
    <property type="match status" value="1"/>
</dbReference>
<proteinExistence type="predicted"/>
<dbReference type="InterPro" id="IPR029068">
    <property type="entry name" value="Glyas_Bleomycin-R_OHBP_Dase"/>
</dbReference>
<dbReference type="SUPFAM" id="SSF54593">
    <property type="entry name" value="Glyoxalase/Bleomycin resistance protein/Dihydroxybiphenyl dioxygenase"/>
    <property type="match status" value="1"/>
</dbReference>
<name>A0A1T5PA25_9BACT</name>
<dbReference type="Pfam" id="PF06983">
    <property type="entry name" value="3-dmu-9_3-mt"/>
    <property type="match status" value="1"/>
</dbReference>